<feature type="region of interest" description="Disordered" evidence="2">
    <location>
        <begin position="490"/>
        <end position="529"/>
    </location>
</feature>
<feature type="compositionally biased region" description="Low complexity" evidence="2">
    <location>
        <begin position="507"/>
        <end position="529"/>
    </location>
</feature>
<feature type="region of interest" description="Disordered" evidence="2">
    <location>
        <begin position="157"/>
        <end position="236"/>
    </location>
</feature>
<evidence type="ECO:0000256" key="3">
    <source>
        <dbReference type="SAM" id="SignalP"/>
    </source>
</evidence>
<dbReference type="Proteomes" id="UP000046393">
    <property type="component" value="Unplaced"/>
</dbReference>
<dbReference type="AlphaFoldDB" id="A0A158R563"/>
<reference evidence="5" key="1">
    <citation type="submission" date="2016-04" db="UniProtKB">
        <authorList>
            <consortium name="WormBaseParasite"/>
        </authorList>
    </citation>
    <scope>IDENTIFICATION</scope>
</reference>
<evidence type="ECO:0000313" key="5">
    <source>
        <dbReference type="WBParaSite" id="SMUV_0000560301-mRNA-1"/>
    </source>
</evidence>
<proteinExistence type="predicted"/>
<name>A0A158R563_9BILA</name>
<dbReference type="WBParaSite" id="SMUV_0000560301-mRNA-1">
    <property type="protein sequence ID" value="SMUV_0000560301-mRNA-1"/>
    <property type="gene ID" value="SMUV_0000560301"/>
</dbReference>
<dbReference type="InterPro" id="IPR018363">
    <property type="entry name" value="CD59_antigen_CS"/>
</dbReference>
<sequence length="1223" mass="137881">MTSFYSLLVASAVLLAVVHGTQPSNEDKAIVKRQSGNCCAPLCICTGICTCKSQNAQQETAEPQQMQLQQFQPQQQQVLPQYQPQQQQNVAQFQPQQQQQEALTQFQPQQQQQSLPQFQPQQQQSLPQFQPQQQQVLPQYQPQQQQNVAQFQPQQQQQEALTQFQPQQQQQSLPQFQPQQQQSLPQFQPQQQQQTMPQFQPQQQQQAMPQFQPQQQQQALPQSQQPQQTYPEQNQETMAVQSVPQVQCIAFCMPTCSAACVNSQQASSTVVPVVQQQVEATTVAPLQPQQQLQQPQQQLQQPQYLPEIQQNVYAPTPMPEQSTTDLLPKSRGQIIRICISICMPACDSQCVQRTTLAPQQPIQNQELLSTVPQFAPPVSTTVQPVTEIITSTQPQQVVLMCLPVCMPLCNFSCIQQNIQNEQWNPQYSTVSVTSSTPVLTTTTPYYTTTQVLTTTLATAGSEAYQVNGRICISVCMPLCSQSCVSQNIQQPQPQPLPQPQPQPQLQPQPQQQIQPQYQPVQQNPPQNQYEYYPQETSTVTSVTAPSVKCIAVCMPSCSTRCIQTQQPQTTVSPVSQQVPQQIPQQVPQQMPQQVPQQIPQYQPQMQLQPQAQIQAGIQQQTEPAQLPQQQCQAAVVQCVSCQGSSGNNQCSQCSCPSSFSACTASSVQPVISPKCICIAIGLETDNTECTCYTVQTTNVISRSEIGCRQACLSSCIQSCVDKSQPFYMCHQACLDTCAGICVQLSRQNNNNPLPQPYLSQIAQSSTSRKPQTTMPSYSSVYDQKTKFEVNKLLPNYWNQQNSINPSNDLKNLQQIQQNQINFSTNNYMTPIEVNQLPETQNLQHYQQQSKPNSVGAPAIAPQQNSFDERNLNSLNQNEYIKFQPKTVNNQLKLEKQQLMPNLNAANVNNLELQLQLQQQRNQNNAMPLLQSLSSNEQSNNNYFRPETASNSIQLEIPILSKDKTVVNLEQLYRQLNGVEPEVFEQVKESIKTLVPYTKGNKIYIQIQRNPDQDLLQQQNVANVNTQQQQQLKMPINEAQNKLEMQLKPCINVNQQQTINNIHDYNTLQRIENESSQASQPLLNYSTEQHLPQNATDYHYRIQDISLNQDQNLLKTDSKEVNNTEHARIYLVRMGGDASYFNNQKFSTSPEKVQTTTVLPMYLNQNEARGYATSSAPTSAAPVAEFPDHQRIPYAVLSKHFHLASNKESKNAKKLGRNFVFSNA</sequence>
<protein>
    <submittedName>
        <fullName evidence="5">Low-molecular-weight glutenin subunit</fullName>
    </submittedName>
</protein>
<keyword evidence="4" id="KW-1185">Reference proteome</keyword>
<feature type="chain" id="PRO_5007631520" evidence="3">
    <location>
        <begin position="21"/>
        <end position="1223"/>
    </location>
</feature>
<keyword evidence="1 3" id="KW-0732">Signal</keyword>
<evidence type="ECO:0000313" key="4">
    <source>
        <dbReference type="Proteomes" id="UP000046393"/>
    </source>
</evidence>
<feature type="signal peptide" evidence="3">
    <location>
        <begin position="1"/>
        <end position="20"/>
    </location>
</feature>
<feature type="compositionally biased region" description="Pro residues" evidence="2">
    <location>
        <begin position="492"/>
        <end position="506"/>
    </location>
</feature>
<feature type="region of interest" description="Disordered" evidence="2">
    <location>
        <begin position="103"/>
        <end position="137"/>
    </location>
</feature>
<feature type="compositionally biased region" description="Low complexity" evidence="2">
    <location>
        <begin position="157"/>
        <end position="235"/>
    </location>
</feature>
<organism evidence="4 5">
    <name type="scientific">Syphacia muris</name>
    <dbReference type="NCBI Taxonomy" id="451379"/>
    <lineage>
        <taxon>Eukaryota</taxon>
        <taxon>Metazoa</taxon>
        <taxon>Ecdysozoa</taxon>
        <taxon>Nematoda</taxon>
        <taxon>Chromadorea</taxon>
        <taxon>Rhabditida</taxon>
        <taxon>Spirurina</taxon>
        <taxon>Oxyuridomorpha</taxon>
        <taxon>Oxyuroidea</taxon>
        <taxon>Oxyuridae</taxon>
        <taxon>Syphacia</taxon>
    </lineage>
</organism>
<accession>A0A158R563</accession>
<evidence type="ECO:0000256" key="2">
    <source>
        <dbReference type="SAM" id="MobiDB-lite"/>
    </source>
</evidence>
<dbReference type="PROSITE" id="PS00983">
    <property type="entry name" value="LY6_UPAR"/>
    <property type="match status" value="1"/>
</dbReference>
<evidence type="ECO:0000256" key="1">
    <source>
        <dbReference type="ARBA" id="ARBA00022729"/>
    </source>
</evidence>